<proteinExistence type="predicted"/>
<organism evidence="1 2">
    <name type="scientific">Streptomyces cinereoruber</name>
    <dbReference type="NCBI Taxonomy" id="67260"/>
    <lineage>
        <taxon>Bacteria</taxon>
        <taxon>Bacillati</taxon>
        <taxon>Actinomycetota</taxon>
        <taxon>Actinomycetes</taxon>
        <taxon>Kitasatosporales</taxon>
        <taxon>Streptomycetaceae</taxon>
        <taxon>Streptomyces</taxon>
    </lineage>
</organism>
<protein>
    <recommendedName>
        <fullName evidence="3">Cobalamin biosynthesis protein CobW</fullName>
    </recommendedName>
</protein>
<name>A0AAV4KHD9_9ACTN</name>
<dbReference type="AlphaFoldDB" id="A0AAV4KHD9"/>
<evidence type="ECO:0008006" key="3">
    <source>
        <dbReference type="Google" id="ProtNLM"/>
    </source>
</evidence>
<reference evidence="1 2" key="1">
    <citation type="journal article" date="2014" name="Int. J. Syst. Evol. Microbiol.">
        <title>Complete genome sequence of Corynebacterium casei LMG S-19264T (=DSM 44701T), isolated from a smear-ripened cheese.</title>
        <authorList>
            <consortium name="US DOE Joint Genome Institute (JGI-PGF)"/>
            <person name="Walter F."/>
            <person name="Albersmeier A."/>
            <person name="Kalinowski J."/>
            <person name="Ruckert C."/>
        </authorList>
    </citation>
    <scope>NUCLEOTIDE SEQUENCE [LARGE SCALE GENOMIC DNA]</scope>
    <source>
        <strain evidence="1 2">JCM 4205</strain>
    </source>
</reference>
<accession>A0AAV4KHD9</accession>
<sequence length="54" mass="5861">MFIGTGLRAESLRAALESCLMAEGEALPPADPFPAWDAYGLEDACERERSAQFV</sequence>
<evidence type="ECO:0000313" key="2">
    <source>
        <dbReference type="Proteomes" id="UP000642014"/>
    </source>
</evidence>
<comment type="caution">
    <text evidence="1">The sequence shown here is derived from an EMBL/GenBank/DDBJ whole genome shotgun (WGS) entry which is preliminary data.</text>
</comment>
<dbReference type="EMBL" id="BMSJ01000004">
    <property type="protein sequence ID" value="GGR21859.1"/>
    <property type="molecule type" value="Genomic_DNA"/>
</dbReference>
<dbReference type="Proteomes" id="UP000642014">
    <property type="component" value="Unassembled WGS sequence"/>
</dbReference>
<gene>
    <name evidence="1" type="ORF">GCM10010497_24790</name>
</gene>
<evidence type="ECO:0000313" key="1">
    <source>
        <dbReference type="EMBL" id="GGR21859.1"/>
    </source>
</evidence>